<feature type="region of interest" description="Disordered" evidence="1">
    <location>
        <begin position="26"/>
        <end position="113"/>
    </location>
</feature>
<reference evidence="2 3" key="1">
    <citation type="submission" date="2020-02" db="EMBL/GenBank/DDBJ databases">
        <authorList>
            <person name="Ma Q."/>
            <person name="Huang Y."/>
            <person name="Song X."/>
            <person name="Pei D."/>
        </authorList>
    </citation>
    <scope>NUCLEOTIDE SEQUENCE [LARGE SCALE GENOMIC DNA]</scope>
    <source>
        <strain evidence="2">Sxm20200214</strain>
        <tissue evidence="2">Leaf</tissue>
    </source>
</reference>
<feature type="compositionally biased region" description="Acidic residues" evidence="1">
    <location>
        <begin position="49"/>
        <end position="60"/>
    </location>
</feature>
<sequence length="113" mass="12180">MNPNFKYLETCDFETQRLLGALAAADESHETEMGFSDGKKQQRKRVIEVADDEVDSDVEETPPPIKPTQPSKQFAFGSGSLSNISGSSSKASQGKKKSVAAAIRGGRRLSSCL</sequence>
<feature type="compositionally biased region" description="Low complexity" evidence="1">
    <location>
        <begin position="77"/>
        <end position="92"/>
    </location>
</feature>
<protein>
    <submittedName>
        <fullName evidence="2">Uncharacterized protein</fullName>
    </submittedName>
</protein>
<name>A0A8X8BCW7_BRACI</name>
<dbReference type="Proteomes" id="UP000886595">
    <property type="component" value="Unassembled WGS sequence"/>
</dbReference>
<evidence type="ECO:0000313" key="3">
    <source>
        <dbReference type="Proteomes" id="UP000886595"/>
    </source>
</evidence>
<organism evidence="2 3">
    <name type="scientific">Brassica carinata</name>
    <name type="common">Ethiopian mustard</name>
    <name type="synonym">Abyssinian cabbage</name>
    <dbReference type="NCBI Taxonomy" id="52824"/>
    <lineage>
        <taxon>Eukaryota</taxon>
        <taxon>Viridiplantae</taxon>
        <taxon>Streptophyta</taxon>
        <taxon>Embryophyta</taxon>
        <taxon>Tracheophyta</taxon>
        <taxon>Spermatophyta</taxon>
        <taxon>Magnoliopsida</taxon>
        <taxon>eudicotyledons</taxon>
        <taxon>Gunneridae</taxon>
        <taxon>Pentapetalae</taxon>
        <taxon>rosids</taxon>
        <taxon>malvids</taxon>
        <taxon>Brassicales</taxon>
        <taxon>Brassicaceae</taxon>
        <taxon>Brassiceae</taxon>
        <taxon>Brassica</taxon>
    </lineage>
</organism>
<keyword evidence="3" id="KW-1185">Reference proteome</keyword>
<dbReference type="AlphaFoldDB" id="A0A8X8BCW7"/>
<gene>
    <name evidence="2" type="ORF">Bca52824_001232</name>
</gene>
<dbReference type="OrthoDB" id="1111633at2759"/>
<dbReference type="EMBL" id="JAAMPC010000001">
    <property type="protein sequence ID" value="KAG2330052.1"/>
    <property type="molecule type" value="Genomic_DNA"/>
</dbReference>
<evidence type="ECO:0000313" key="2">
    <source>
        <dbReference type="EMBL" id="KAG2330052.1"/>
    </source>
</evidence>
<feature type="compositionally biased region" description="Basic and acidic residues" evidence="1">
    <location>
        <begin position="26"/>
        <end position="48"/>
    </location>
</feature>
<comment type="caution">
    <text evidence="2">The sequence shown here is derived from an EMBL/GenBank/DDBJ whole genome shotgun (WGS) entry which is preliminary data.</text>
</comment>
<accession>A0A8X8BCW7</accession>
<evidence type="ECO:0000256" key="1">
    <source>
        <dbReference type="SAM" id="MobiDB-lite"/>
    </source>
</evidence>
<proteinExistence type="predicted"/>